<accession>A0ACB8RNV5</accession>
<sequence length="734" mass="80140">MTIPTINVATLKKVKNTVIGNPSAKSTLAEDEIFVATLVDCLNAPEQFEGPRGSQDDIRVEAAQIISSLSYGSPEALRSLLHANAHQALLYAISRFEPTEPPQVKAAFARALRALAAAAAELVGPTQWGLRDDSSPVRDDAKLALDYFFQLEVLDIFLPLLVDPVPQTSTSIAQLLGAALRTQNHRHSVAEWAPLAERSKEVRSRRRWEKPDPLSAGGSARQGGWVARNLTALLRNRDFKVQEAALSALAALAKDNFEFAVTLTKATADRAGAALSLTLSLCKSRSTDVQLAASLCAAHIIRASASNHHHVTSLNLPASHIVLHVVNRMISSSSDSPQTRTKACFVLNHLVMDEKELCQTAFDRGSLAKLAALVKSITAVDKDVELEEDEAESISCLREAALTTIAVLAIADDDTRRDITDNHRLIPVITTALSHPHIGVRYAACQVVRALSRSVAVTRTSLDDSGLGASLYQVFLKEDEDRRVTYAALTAVCNLVSDHSPLRKPFMAQGLVKRLSQLLRSGHAELRSNALWAVKNLVYKGSSNSKQTVLKEIGWNELDKLLSDTDPSVQEQAFYILRNFASCEDDIEFVFKELGSEHLLDVIVSALESKNTDVVLQAALTLSNLSNGSMEHQEQILTHRRILKAMRTCLVDAPMEVRRAVICAVLQLAANNSWKLQEMHDAGIDSTLRHICDYTGTMSPSVTSPQAVGLEQDVKTKAREALHFIEHGADMVVV</sequence>
<name>A0ACB8RNV5_9AGAM</name>
<dbReference type="Proteomes" id="UP000814033">
    <property type="component" value="Unassembled WGS sequence"/>
</dbReference>
<gene>
    <name evidence="1" type="ORF">FA95DRAFT_1495501</name>
</gene>
<organism evidence="1 2">
    <name type="scientific">Auriscalpium vulgare</name>
    <dbReference type="NCBI Taxonomy" id="40419"/>
    <lineage>
        <taxon>Eukaryota</taxon>
        <taxon>Fungi</taxon>
        <taxon>Dikarya</taxon>
        <taxon>Basidiomycota</taxon>
        <taxon>Agaricomycotina</taxon>
        <taxon>Agaricomycetes</taxon>
        <taxon>Russulales</taxon>
        <taxon>Auriscalpiaceae</taxon>
        <taxon>Auriscalpium</taxon>
    </lineage>
</organism>
<dbReference type="EMBL" id="MU275953">
    <property type="protein sequence ID" value="KAI0045366.1"/>
    <property type="molecule type" value="Genomic_DNA"/>
</dbReference>
<keyword evidence="2" id="KW-1185">Reference proteome</keyword>
<reference evidence="1" key="2">
    <citation type="journal article" date="2022" name="New Phytol.">
        <title>Evolutionary transition to the ectomycorrhizal habit in the genomes of a hyperdiverse lineage of mushroom-forming fungi.</title>
        <authorList>
            <person name="Looney B."/>
            <person name="Miyauchi S."/>
            <person name="Morin E."/>
            <person name="Drula E."/>
            <person name="Courty P.E."/>
            <person name="Kohler A."/>
            <person name="Kuo A."/>
            <person name="LaButti K."/>
            <person name="Pangilinan J."/>
            <person name="Lipzen A."/>
            <person name="Riley R."/>
            <person name="Andreopoulos W."/>
            <person name="He G."/>
            <person name="Johnson J."/>
            <person name="Nolan M."/>
            <person name="Tritt A."/>
            <person name="Barry K.W."/>
            <person name="Grigoriev I.V."/>
            <person name="Nagy L.G."/>
            <person name="Hibbett D."/>
            <person name="Henrissat B."/>
            <person name="Matheny P.B."/>
            <person name="Labbe J."/>
            <person name="Martin F.M."/>
        </authorList>
    </citation>
    <scope>NUCLEOTIDE SEQUENCE</scope>
    <source>
        <strain evidence="1">FP105234-sp</strain>
    </source>
</reference>
<protein>
    <submittedName>
        <fullName evidence="1">ARM repeat-containing protein</fullName>
    </submittedName>
</protein>
<proteinExistence type="predicted"/>
<comment type="caution">
    <text evidence="1">The sequence shown here is derived from an EMBL/GenBank/DDBJ whole genome shotgun (WGS) entry which is preliminary data.</text>
</comment>
<evidence type="ECO:0000313" key="1">
    <source>
        <dbReference type="EMBL" id="KAI0045366.1"/>
    </source>
</evidence>
<evidence type="ECO:0000313" key="2">
    <source>
        <dbReference type="Proteomes" id="UP000814033"/>
    </source>
</evidence>
<reference evidence="1" key="1">
    <citation type="submission" date="2021-02" db="EMBL/GenBank/DDBJ databases">
        <authorList>
            <consortium name="DOE Joint Genome Institute"/>
            <person name="Ahrendt S."/>
            <person name="Looney B.P."/>
            <person name="Miyauchi S."/>
            <person name="Morin E."/>
            <person name="Drula E."/>
            <person name="Courty P.E."/>
            <person name="Chicoki N."/>
            <person name="Fauchery L."/>
            <person name="Kohler A."/>
            <person name="Kuo A."/>
            <person name="Labutti K."/>
            <person name="Pangilinan J."/>
            <person name="Lipzen A."/>
            <person name="Riley R."/>
            <person name="Andreopoulos W."/>
            <person name="He G."/>
            <person name="Johnson J."/>
            <person name="Barry K.W."/>
            <person name="Grigoriev I.V."/>
            <person name="Nagy L."/>
            <person name="Hibbett D."/>
            <person name="Henrissat B."/>
            <person name="Matheny P.B."/>
            <person name="Labbe J."/>
            <person name="Martin F."/>
        </authorList>
    </citation>
    <scope>NUCLEOTIDE SEQUENCE</scope>
    <source>
        <strain evidence="1">FP105234-sp</strain>
    </source>
</reference>